<dbReference type="RefSeq" id="WP_074812768.1">
    <property type="nucleotide sequence ID" value="NZ_FOJX01000001.1"/>
</dbReference>
<gene>
    <name evidence="1" type="ORF">SAMN05216587_101644</name>
</gene>
<protein>
    <submittedName>
        <fullName evidence="1">Uncharacterized protein</fullName>
    </submittedName>
</protein>
<dbReference type="EMBL" id="FOJX01000001">
    <property type="protein sequence ID" value="SFA76092.1"/>
    <property type="molecule type" value="Genomic_DNA"/>
</dbReference>
<sequence length="141" mass="16191">MQGNYGGYFTKIDFVFYNATRIKKAVEEARADKGNKSYNGSGISDPTAAVVLNNLSPLRYVVLDAKRLEYPERWLKLVDLVYKNVNDIGRACLDGKYVKRESSKQTYTRINIEQSTHSRAWKEIKHIQELYAVQLGLVRVL</sequence>
<dbReference type="AlphaFoldDB" id="A0A1I0VIG2"/>
<proteinExistence type="predicted"/>
<name>A0A1I0VIG2_SELRU</name>
<dbReference type="Proteomes" id="UP000183843">
    <property type="component" value="Unassembled WGS sequence"/>
</dbReference>
<evidence type="ECO:0000313" key="1">
    <source>
        <dbReference type="EMBL" id="SFA76092.1"/>
    </source>
</evidence>
<organism evidence="1 2">
    <name type="scientific">Selenomonas ruminantium</name>
    <dbReference type="NCBI Taxonomy" id="971"/>
    <lineage>
        <taxon>Bacteria</taxon>
        <taxon>Bacillati</taxon>
        <taxon>Bacillota</taxon>
        <taxon>Negativicutes</taxon>
        <taxon>Selenomonadales</taxon>
        <taxon>Selenomonadaceae</taxon>
        <taxon>Selenomonas</taxon>
    </lineage>
</organism>
<accession>A0A1I0VIG2</accession>
<reference evidence="1 2" key="1">
    <citation type="submission" date="2016-10" db="EMBL/GenBank/DDBJ databases">
        <authorList>
            <person name="de Groot N.N."/>
        </authorList>
    </citation>
    <scope>NUCLEOTIDE SEQUENCE [LARGE SCALE GENOMIC DNA]</scope>
    <source>
        <strain evidence="1 2">L14</strain>
    </source>
</reference>
<evidence type="ECO:0000313" key="2">
    <source>
        <dbReference type="Proteomes" id="UP000183843"/>
    </source>
</evidence>